<evidence type="ECO:0000256" key="5">
    <source>
        <dbReference type="RuleBase" id="RU361235"/>
    </source>
</evidence>
<keyword evidence="2" id="KW-0719">Serine esterase</keyword>
<keyword evidence="7" id="KW-0472">Membrane</keyword>
<dbReference type="Proteomes" id="UP000515158">
    <property type="component" value="Unplaced"/>
</dbReference>
<dbReference type="GeneID" id="117651115"/>
<gene>
    <name evidence="10" type="primary">LOC117651115</name>
</gene>
<dbReference type="EC" id="3.1.1.-" evidence="5"/>
<feature type="transmembrane region" description="Helical" evidence="7">
    <location>
        <begin position="7"/>
        <end position="27"/>
    </location>
</feature>
<keyword evidence="7" id="KW-1133">Transmembrane helix</keyword>
<evidence type="ECO:0000256" key="3">
    <source>
        <dbReference type="ARBA" id="ARBA00022801"/>
    </source>
</evidence>
<name>A0A6P8ZZB7_THRPL</name>
<dbReference type="PANTHER" id="PTHR11559">
    <property type="entry name" value="CARBOXYLESTERASE"/>
    <property type="match status" value="1"/>
</dbReference>
<keyword evidence="4" id="KW-0325">Glycoprotein</keyword>
<feature type="compositionally biased region" description="Pro residues" evidence="6">
    <location>
        <begin position="45"/>
        <end position="56"/>
    </location>
</feature>
<dbReference type="GO" id="GO:0052689">
    <property type="term" value="F:carboxylic ester hydrolase activity"/>
    <property type="evidence" value="ECO:0007669"/>
    <property type="project" value="UniProtKB-KW"/>
</dbReference>
<dbReference type="InterPro" id="IPR029058">
    <property type="entry name" value="AB_hydrolase_fold"/>
</dbReference>
<dbReference type="InParanoid" id="A0A6P8ZZB7"/>
<keyword evidence="9" id="KW-1185">Reference proteome</keyword>
<keyword evidence="7" id="KW-0812">Transmembrane</keyword>
<proteinExistence type="inferred from homology"/>
<evidence type="ECO:0000256" key="1">
    <source>
        <dbReference type="ARBA" id="ARBA00005964"/>
    </source>
</evidence>
<evidence type="ECO:0000256" key="7">
    <source>
        <dbReference type="SAM" id="Phobius"/>
    </source>
</evidence>
<dbReference type="Pfam" id="PF00135">
    <property type="entry name" value="COesterase"/>
    <property type="match status" value="1"/>
</dbReference>
<dbReference type="InterPro" id="IPR002018">
    <property type="entry name" value="CarbesteraseB"/>
</dbReference>
<dbReference type="RefSeq" id="XP_034250772.1">
    <property type="nucleotide sequence ID" value="XM_034394881.1"/>
</dbReference>
<dbReference type="AlphaFoldDB" id="A0A6P8ZZB7"/>
<evidence type="ECO:0000313" key="9">
    <source>
        <dbReference type="Proteomes" id="UP000515158"/>
    </source>
</evidence>
<accession>A0A6P8ZZB7</accession>
<keyword evidence="3 5" id="KW-0378">Hydrolase</keyword>
<dbReference type="KEGG" id="tpal:117651115"/>
<comment type="similarity">
    <text evidence="1 5">Belongs to the type-B carboxylesterase/lipase family.</text>
</comment>
<feature type="compositionally biased region" description="Low complexity" evidence="6">
    <location>
        <begin position="33"/>
        <end position="44"/>
    </location>
</feature>
<feature type="domain" description="Carboxylesterase type B" evidence="8">
    <location>
        <begin position="58"/>
        <end position="581"/>
    </location>
</feature>
<dbReference type="InterPro" id="IPR050309">
    <property type="entry name" value="Type-B_Carboxylest/Lipase"/>
</dbReference>
<dbReference type="PROSITE" id="PS00122">
    <property type="entry name" value="CARBOXYLESTERASE_B_1"/>
    <property type="match status" value="1"/>
</dbReference>
<feature type="region of interest" description="Disordered" evidence="6">
    <location>
        <begin position="322"/>
        <end position="349"/>
    </location>
</feature>
<evidence type="ECO:0000256" key="2">
    <source>
        <dbReference type="ARBA" id="ARBA00022487"/>
    </source>
</evidence>
<evidence type="ECO:0000256" key="4">
    <source>
        <dbReference type="ARBA" id="ARBA00023180"/>
    </source>
</evidence>
<dbReference type="SUPFAM" id="SSF53474">
    <property type="entry name" value="alpha/beta-Hydrolases"/>
    <property type="match status" value="1"/>
</dbReference>
<feature type="region of interest" description="Disordered" evidence="6">
    <location>
        <begin position="33"/>
        <end position="57"/>
    </location>
</feature>
<protein>
    <recommendedName>
        <fullName evidence="5">Carboxylic ester hydrolase</fullName>
        <ecNumber evidence="5">3.1.1.-</ecNumber>
    </recommendedName>
</protein>
<evidence type="ECO:0000313" key="10">
    <source>
        <dbReference type="RefSeq" id="XP_034250772.1"/>
    </source>
</evidence>
<dbReference type="Gene3D" id="3.40.50.1820">
    <property type="entry name" value="alpha/beta hydrolase"/>
    <property type="match status" value="1"/>
</dbReference>
<evidence type="ECO:0000256" key="6">
    <source>
        <dbReference type="SAM" id="MobiDB-lite"/>
    </source>
</evidence>
<evidence type="ECO:0000259" key="8">
    <source>
        <dbReference type="Pfam" id="PF00135"/>
    </source>
</evidence>
<reference evidence="10" key="1">
    <citation type="submission" date="2025-08" db="UniProtKB">
        <authorList>
            <consortium name="RefSeq"/>
        </authorList>
    </citation>
    <scope>IDENTIFICATION</scope>
    <source>
        <tissue evidence="10">Total insect</tissue>
    </source>
</reference>
<dbReference type="OrthoDB" id="408631at2759"/>
<dbReference type="InterPro" id="IPR019826">
    <property type="entry name" value="Carboxylesterase_B_AS"/>
</dbReference>
<sequence>MRTPCKVLLAVGLVVAIVAVALIAYFATKDGDSPGPATTPATAPTSPPVPTTPRPRGPVVKVEQGQLEGAYAWTQGTDRVRYASFLGVPFAQAPIGQLRFKAPRPHPGWQGVRPATEVAPKCAQGMNGVLEGSEDCLYLNVFTANLNEAAKAPVFVFIHGGMFLGGSADPARFGPDYLLPHGVIVVTVQYRLASLGLLSLDTEGIPGNCATKDNIAALQWVHNNIAAFGGDSDRVTIGGQSAGSGLASWLTMLPQTKGLVHGAILMSGTTFHSWDYKESHVATALKVASSLAGRPVTDLQDAERYLMGASIEELHRHDVLVGDEERQSQPELPFVPTPERRPEVPGGEPRVITRDAESYFYDPAAPAIPFLISNTNAEWRFYYYSNNPELDPKVDEEMVTNLARHVPKNLLPFQDTRKILGLPESTVDYDTIIEEVRQGIRSAVTQNCDLGCTLKTYFDNIWETTDTHRLAMFRAKQNKADTFLFKFSVRTELNSRLATSEDVKDVAVHSDDLRYVMASATQTEPSAEAALAIKRMSTMWANFITYGKPIPEPVPELLPVNWPPNTSADNDVTYLELKADGFTLHADSFSGPMIQFWRDLYTKYRAAAPAPAPSVGRSVRAPGRARGL</sequence>
<organism evidence="10">
    <name type="scientific">Thrips palmi</name>
    <name type="common">Melon thrips</name>
    <dbReference type="NCBI Taxonomy" id="161013"/>
    <lineage>
        <taxon>Eukaryota</taxon>
        <taxon>Metazoa</taxon>
        <taxon>Ecdysozoa</taxon>
        <taxon>Arthropoda</taxon>
        <taxon>Hexapoda</taxon>
        <taxon>Insecta</taxon>
        <taxon>Pterygota</taxon>
        <taxon>Neoptera</taxon>
        <taxon>Paraneoptera</taxon>
        <taxon>Thysanoptera</taxon>
        <taxon>Terebrantia</taxon>
        <taxon>Thripoidea</taxon>
        <taxon>Thripidae</taxon>
        <taxon>Thrips</taxon>
    </lineage>
</organism>